<organism evidence="3 4">
    <name type="scientific">Streptomyces yokosukanensis</name>
    <dbReference type="NCBI Taxonomy" id="67386"/>
    <lineage>
        <taxon>Bacteria</taxon>
        <taxon>Bacillati</taxon>
        <taxon>Actinomycetota</taxon>
        <taxon>Actinomycetes</taxon>
        <taxon>Kitasatosporales</taxon>
        <taxon>Streptomycetaceae</taxon>
        <taxon>Streptomyces</taxon>
    </lineage>
</organism>
<dbReference type="AlphaFoldDB" id="A0A101P227"/>
<keyword evidence="2" id="KW-0812">Transmembrane</keyword>
<name>A0A101P227_9ACTN</name>
<feature type="transmembrane region" description="Helical" evidence="2">
    <location>
        <begin position="303"/>
        <end position="322"/>
    </location>
</feature>
<keyword evidence="4" id="KW-1185">Reference proteome</keyword>
<evidence type="ECO:0008006" key="5">
    <source>
        <dbReference type="Google" id="ProtNLM"/>
    </source>
</evidence>
<dbReference type="EMBL" id="LMWN01000033">
    <property type="protein sequence ID" value="KUN03499.1"/>
    <property type="molecule type" value="Genomic_DNA"/>
</dbReference>
<proteinExistence type="predicted"/>
<gene>
    <name evidence="3" type="ORF">AQI95_23700</name>
</gene>
<feature type="transmembrane region" description="Helical" evidence="2">
    <location>
        <begin position="247"/>
        <end position="265"/>
    </location>
</feature>
<reference evidence="3 4" key="1">
    <citation type="submission" date="2015-10" db="EMBL/GenBank/DDBJ databases">
        <title>Draft genome sequence of Streptomyces yokosukanensis DSM 40224, type strain for the species Streptomyces yokosukanensis.</title>
        <authorList>
            <person name="Ruckert C."/>
            <person name="Winkler A."/>
            <person name="Kalinowski J."/>
            <person name="Kampfer P."/>
            <person name="Glaeser S."/>
        </authorList>
    </citation>
    <scope>NUCLEOTIDE SEQUENCE [LARGE SCALE GENOMIC DNA]</scope>
    <source>
        <strain evidence="3 4">DSM 40224</strain>
    </source>
</reference>
<keyword evidence="2" id="KW-1133">Transmembrane helix</keyword>
<dbReference type="OrthoDB" id="3217869at2"/>
<evidence type="ECO:0000313" key="4">
    <source>
        <dbReference type="Proteomes" id="UP000053127"/>
    </source>
</evidence>
<feature type="region of interest" description="Disordered" evidence="1">
    <location>
        <begin position="327"/>
        <end position="355"/>
    </location>
</feature>
<comment type="caution">
    <text evidence="3">The sequence shown here is derived from an EMBL/GenBank/DDBJ whole genome shotgun (WGS) entry which is preliminary data.</text>
</comment>
<dbReference type="STRING" id="67386.AQI95_23700"/>
<keyword evidence="2" id="KW-0472">Membrane</keyword>
<evidence type="ECO:0000256" key="1">
    <source>
        <dbReference type="SAM" id="MobiDB-lite"/>
    </source>
</evidence>
<accession>A0A101P227</accession>
<dbReference type="RefSeq" id="WP_067127138.1">
    <property type="nucleotide sequence ID" value="NZ_KQ948214.1"/>
</dbReference>
<dbReference type="Proteomes" id="UP000053127">
    <property type="component" value="Unassembled WGS sequence"/>
</dbReference>
<feature type="transmembrane region" description="Helical" evidence="2">
    <location>
        <begin position="188"/>
        <end position="210"/>
    </location>
</feature>
<feature type="transmembrane region" description="Helical" evidence="2">
    <location>
        <begin position="216"/>
        <end position="235"/>
    </location>
</feature>
<evidence type="ECO:0000256" key="2">
    <source>
        <dbReference type="SAM" id="Phobius"/>
    </source>
</evidence>
<sequence>MSRTPQSPSTRAPLGWRAVPALVAGLTLLLVAMLTAFELPAVHSGPHKVPIAVAGPQRAAAPLAEKLDRARPGAFDISLVDDARTAQQRIDDREIYGAVVVGGTPGTAPEVLVAGAASPPVAATLRGLAPALAPTPAGATAAVRDLHPLPAADPNGVGLSAGALPLVLGGYLAAILIVTLLRAPAQRAATAFGFALTGGFALTALLRYGFDVIGGNYLLTSLAVAFSTAATCWTIMGLRALLGGPGLGLGAAMMIFLGNPLSGLAGGPEWLPSGWGTFGQFLPPGAGGTLLRSMAFFDGAGSARALLVLAAWLAGGLALFAYGTRRGEPGARPDGGPADPRASEREEPAAQVSTP</sequence>
<protein>
    <recommendedName>
        <fullName evidence="5">ABC transporter permease</fullName>
    </recommendedName>
</protein>
<evidence type="ECO:0000313" key="3">
    <source>
        <dbReference type="EMBL" id="KUN03499.1"/>
    </source>
</evidence>
<feature type="transmembrane region" description="Helical" evidence="2">
    <location>
        <begin position="157"/>
        <end position="181"/>
    </location>
</feature>